<evidence type="ECO:0000313" key="1">
    <source>
        <dbReference type="EMBL" id="CAE6493071.1"/>
    </source>
</evidence>
<dbReference type="EMBL" id="CAJNAP010000004">
    <property type="protein sequence ID" value="CAE6493071.1"/>
    <property type="molecule type" value="Genomic_DNA"/>
</dbReference>
<reference evidence="1" key="1">
    <citation type="submission" date="2021-02" db="EMBL/GenBank/DDBJ databases">
        <authorList>
            <person name="Han P."/>
        </authorList>
    </citation>
    <scope>NUCLEOTIDE SEQUENCE</scope>
    <source>
        <strain evidence="1">Nitrosomonas nitrosa 18-3D</strain>
    </source>
</reference>
<accession>A0A8H8YYR5</accession>
<dbReference type="RefSeq" id="WP_107789827.1">
    <property type="nucleotide sequence ID" value="NZ_CAJNAP010000004.1"/>
</dbReference>
<gene>
    <name evidence="1" type="ORF">NMYAN_120085</name>
</gene>
<protein>
    <submittedName>
        <fullName evidence="1">Uncharacterized protein</fullName>
    </submittedName>
</protein>
<name>A0A8H8YYR5_9PROT</name>
<dbReference type="AlphaFoldDB" id="A0A8H8YYR5"/>
<dbReference type="PROSITE" id="PS51257">
    <property type="entry name" value="PROKAR_LIPOPROTEIN"/>
    <property type="match status" value="1"/>
</dbReference>
<comment type="caution">
    <text evidence="1">The sequence shown here is derived from an EMBL/GenBank/DDBJ whole genome shotgun (WGS) entry which is preliminary data.</text>
</comment>
<sequence>MNKKRHPFSHLLSIFIAALLLALTGCTSTSLNHVGVFSQASAELAKSAADGYEMINNITIERRLSDIASEADRYPNEDTFKQLITGSSLTTRIRLLRAMETYANALGELASAQFRKEIDAASSNLYGALDQLQETYAKGTQASPPLTDHQLALIATAVDAIGTAIIEEKRRAALKTIIIQVDPMIQQAMRLISMELPALSEYAIASKQTIFTDLIKAYQQEAASISYNERIMKLDQIRITYEEVEAISSLFADLITASKRIANAHSTLRLSVAANKFTSPELISEIKSLTAFAKSTQGFHDQLLPASY</sequence>
<organism evidence="1 2">
    <name type="scientific">Nitrosomonas nitrosa</name>
    <dbReference type="NCBI Taxonomy" id="52442"/>
    <lineage>
        <taxon>Bacteria</taxon>
        <taxon>Pseudomonadati</taxon>
        <taxon>Pseudomonadota</taxon>
        <taxon>Betaproteobacteria</taxon>
        <taxon>Nitrosomonadales</taxon>
        <taxon>Nitrosomonadaceae</taxon>
        <taxon>Nitrosomonas</taxon>
    </lineage>
</organism>
<proteinExistence type="predicted"/>
<dbReference type="Proteomes" id="UP000601736">
    <property type="component" value="Unassembled WGS sequence"/>
</dbReference>
<evidence type="ECO:0000313" key="2">
    <source>
        <dbReference type="Proteomes" id="UP000601736"/>
    </source>
</evidence>